<comment type="caution">
    <text evidence="6">The sequence shown here is derived from an EMBL/GenBank/DDBJ whole genome shotgun (WGS) entry which is preliminary data.</text>
</comment>
<evidence type="ECO:0000256" key="4">
    <source>
        <dbReference type="SAM" id="Phobius"/>
    </source>
</evidence>
<evidence type="ECO:0000313" key="7">
    <source>
        <dbReference type="Proteomes" id="UP001595812"/>
    </source>
</evidence>
<protein>
    <submittedName>
        <fullName evidence="6">Helix-turn-helix domain-containing protein</fullName>
    </submittedName>
</protein>
<evidence type="ECO:0000256" key="3">
    <source>
        <dbReference type="ARBA" id="ARBA00023163"/>
    </source>
</evidence>
<gene>
    <name evidence="6" type="ORF">ACFOSX_02135</name>
</gene>
<proteinExistence type="predicted"/>
<evidence type="ECO:0000313" key="6">
    <source>
        <dbReference type="EMBL" id="MFC3876017.1"/>
    </source>
</evidence>
<dbReference type="InterPro" id="IPR009057">
    <property type="entry name" value="Homeodomain-like_sf"/>
</dbReference>
<dbReference type="InterPro" id="IPR018062">
    <property type="entry name" value="HTH_AraC-typ_CS"/>
</dbReference>
<evidence type="ECO:0000256" key="2">
    <source>
        <dbReference type="ARBA" id="ARBA00023125"/>
    </source>
</evidence>
<dbReference type="PROSITE" id="PS01124">
    <property type="entry name" value="HTH_ARAC_FAMILY_2"/>
    <property type="match status" value="1"/>
</dbReference>
<dbReference type="Pfam" id="PF12833">
    <property type="entry name" value="HTH_18"/>
    <property type="match status" value="1"/>
</dbReference>
<keyword evidence="4" id="KW-0812">Transmembrane</keyword>
<feature type="transmembrane region" description="Helical" evidence="4">
    <location>
        <begin position="98"/>
        <end position="120"/>
    </location>
</feature>
<sequence length="351" mass="40750">MNFSSQLLFFFSALGAFNGLFLSAYFAFFIKNRNRSTYFLAGLLFVVSVRVTKSVFLTFYDDISTHFIQVGLSACLLIGPFLYLYIREAMKPKKHGFYGWLIHILPVIIIMTILGYYFPYSDHQYLWQRSVQGYLSWLMFTQWFIYIILAFGLIKPILLKLPSKTEKLSSKEIWMTTVAIGVFIIWLAYFTSRYTSYIVGALSFSFVLYLSILFWILKRRKTSLFFEEHQKYASKKITSVEANDIEKKLSVIMETEALYKNPDIKLKDLADKLDVSSHFLSQLLNDNLDQSFAQYINGWRVEASKELLKDNENYTLEAIGFEAGFSSKSSFYSTFKKVTGVTPAIYKKQVS</sequence>
<name>A0ABV8AD48_9FLAO</name>
<feature type="transmembrane region" description="Helical" evidence="4">
    <location>
        <begin position="140"/>
        <end position="161"/>
    </location>
</feature>
<keyword evidence="3" id="KW-0804">Transcription</keyword>
<keyword evidence="2" id="KW-0238">DNA-binding</keyword>
<dbReference type="SMART" id="SM00342">
    <property type="entry name" value="HTH_ARAC"/>
    <property type="match status" value="1"/>
</dbReference>
<feature type="transmembrane region" description="Helical" evidence="4">
    <location>
        <begin position="173"/>
        <end position="191"/>
    </location>
</feature>
<dbReference type="Proteomes" id="UP001595812">
    <property type="component" value="Unassembled WGS sequence"/>
</dbReference>
<dbReference type="InterPro" id="IPR018060">
    <property type="entry name" value="HTH_AraC"/>
</dbReference>
<dbReference type="EMBL" id="JBHSAT010000004">
    <property type="protein sequence ID" value="MFC3876017.1"/>
    <property type="molecule type" value="Genomic_DNA"/>
</dbReference>
<evidence type="ECO:0000256" key="1">
    <source>
        <dbReference type="ARBA" id="ARBA00023015"/>
    </source>
</evidence>
<feature type="transmembrane region" description="Helical" evidence="4">
    <location>
        <begin position="197"/>
        <end position="217"/>
    </location>
</feature>
<dbReference type="PROSITE" id="PS00041">
    <property type="entry name" value="HTH_ARAC_FAMILY_1"/>
    <property type="match status" value="1"/>
</dbReference>
<accession>A0ABV8AD48</accession>
<feature type="domain" description="HTH araC/xylS-type" evidence="5">
    <location>
        <begin position="247"/>
        <end position="349"/>
    </location>
</feature>
<keyword evidence="7" id="KW-1185">Reference proteome</keyword>
<feature type="transmembrane region" description="Helical" evidence="4">
    <location>
        <begin position="66"/>
        <end position="86"/>
    </location>
</feature>
<keyword evidence="4" id="KW-0472">Membrane</keyword>
<reference evidence="7" key="1">
    <citation type="journal article" date="2019" name="Int. J. Syst. Evol. Microbiol.">
        <title>The Global Catalogue of Microorganisms (GCM) 10K type strain sequencing project: providing services to taxonomists for standard genome sequencing and annotation.</title>
        <authorList>
            <consortium name="The Broad Institute Genomics Platform"/>
            <consortium name="The Broad Institute Genome Sequencing Center for Infectious Disease"/>
            <person name="Wu L."/>
            <person name="Ma J."/>
        </authorList>
    </citation>
    <scope>NUCLEOTIDE SEQUENCE [LARGE SCALE GENOMIC DNA]</scope>
    <source>
        <strain evidence="7">CECT 8979</strain>
    </source>
</reference>
<dbReference type="RefSeq" id="WP_386096548.1">
    <property type="nucleotide sequence ID" value="NZ_JBHSAT010000004.1"/>
</dbReference>
<dbReference type="SUPFAM" id="SSF46689">
    <property type="entry name" value="Homeodomain-like"/>
    <property type="match status" value="1"/>
</dbReference>
<keyword evidence="4" id="KW-1133">Transmembrane helix</keyword>
<evidence type="ECO:0000259" key="5">
    <source>
        <dbReference type="PROSITE" id="PS01124"/>
    </source>
</evidence>
<dbReference type="PANTHER" id="PTHR43280:SF29">
    <property type="entry name" value="ARAC-FAMILY TRANSCRIPTIONAL REGULATOR"/>
    <property type="match status" value="1"/>
</dbReference>
<dbReference type="Gene3D" id="1.10.10.60">
    <property type="entry name" value="Homeodomain-like"/>
    <property type="match status" value="2"/>
</dbReference>
<keyword evidence="1" id="KW-0805">Transcription regulation</keyword>
<organism evidence="6 7">
    <name type="scientific">Winogradskyella maritima</name>
    <dbReference type="NCBI Taxonomy" id="1517766"/>
    <lineage>
        <taxon>Bacteria</taxon>
        <taxon>Pseudomonadati</taxon>
        <taxon>Bacteroidota</taxon>
        <taxon>Flavobacteriia</taxon>
        <taxon>Flavobacteriales</taxon>
        <taxon>Flavobacteriaceae</taxon>
        <taxon>Winogradskyella</taxon>
    </lineage>
</organism>
<feature type="transmembrane region" description="Helical" evidence="4">
    <location>
        <begin position="6"/>
        <end position="30"/>
    </location>
</feature>
<dbReference type="PANTHER" id="PTHR43280">
    <property type="entry name" value="ARAC-FAMILY TRANSCRIPTIONAL REGULATOR"/>
    <property type="match status" value="1"/>
</dbReference>